<dbReference type="GO" id="GO:0019853">
    <property type="term" value="P:L-ascorbic acid biosynthetic process"/>
    <property type="evidence" value="ECO:0007669"/>
    <property type="project" value="TreeGrafter"/>
</dbReference>
<evidence type="ECO:0000256" key="2">
    <source>
        <dbReference type="ARBA" id="ARBA00001913"/>
    </source>
</evidence>
<evidence type="ECO:0000313" key="18">
    <source>
        <dbReference type="Proteomes" id="UP000822688"/>
    </source>
</evidence>
<comment type="similarity">
    <text evidence="6">Belongs to the SMP-30/CGR1 family.</text>
</comment>
<accession>A0A8T0GPC5</accession>
<keyword evidence="9" id="KW-0963">Cytoplasm</keyword>
<evidence type="ECO:0000256" key="12">
    <source>
        <dbReference type="ARBA" id="ARBA00022837"/>
    </source>
</evidence>
<name>A0A8T0GPC5_CERPU</name>
<feature type="binding site" evidence="15">
    <location>
        <position position="111"/>
    </location>
    <ligand>
        <name>substrate</name>
    </ligand>
</feature>
<dbReference type="AlphaFoldDB" id="A0A8T0GPC5"/>
<dbReference type="InterPro" id="IPR013658">
    <property type="entry name" value="SGL"/>
</dbReference>
<dbReference type="PANTHER" id="PTHR10907">
    <property type="entry name" value="REGUCALCIN"/>
    <property type="match status" value="1"/>
</dbReference>
<dbReference type="InterPro" id="IPR005511">
    <property type="entry name" value="SMP-30"/>
</dbReference>
<dbReference type="Gene3D" id="2.120.10.30">
    <property type="entry name" value="TolB, C-terminal domain"/>
    <property type="match status" value="1"/>
</dbReference>
<dbReference type="GO" id="GO:0005509">
    <property type="term" value="F:calcium ion binding"/>
    <property type="evidence" value="ECO:0007669"/>
    <property type="project" value="InterPro"/>
</dbReference>
<comment type="cofactor">
    <cofactor evidence="2">
        <name>Ca(2+)</name>
        <dbReference type="ChEBI" id="CHEBI:29108"/>
    </cofactor>
</comment>
<dbReference type="Pfam" id="PF08450">
    <property type="entry name" value="SGL"/>
    <property type="match status" value="1"/>
</dbReference>
<keyword evidence="10 15" id="KW-0479">Metal-binding</keyword>
<dbReference type="InterPro" id="IPR011042">
    <property type="entry name" value="6-blade_b-propeller_TolB-like"/>
</dbReference>
<evidence type="ECO:0000256" key="15">
    <source>
        <dbReference type="PIRSR" id="PIRSR605511-2"/>
    </source>
</evidence>
<evidence type="ECO:0000256" key="7">
    <source>
        <dbReference type="ARBA" id="ARBA00013227"/>
    </source>
</evidence>
<evidence type="ECO:0000256" key="3">
    <source>
        <dbReference type="ARBA" id="ARBA00001936"/>
    </source>
</evidence>
<dbReference type="InterPro" id="IPR008367">
    <property type="entry name" value="Regucalcin"/>
</dbReference>
<dbReference type="SUPFAM" id="SSF63829">
    <property type="entry name" value="Calcium-dependent phosphotriesterase"/>
    <property type="match status" value="1"/>
</dbReference>
<gene>
    <name evidence="17" type="ORF">KC19_10G151700</name>
</gene>
<dbReference type="EC" id="3.1.1.17" evidence="7"/>
<sequence length="315" mass="33838">MAKVELAMDIRCSTGESPVSYASGNVHFVDIEGCMIHAFDTVANRPVGGVSTNGRMVGNVVPCASPGLPGFDLLACVETSILPVNFYGNDVSGTYVASVPDSDLNAAKPIRFNDGKVDFQGRLWAGTMAMDPEQNPESGRLYCLERGKSLNGGEKRASYDLVEKISPVGISNGTEWYGQHMYYIDSLQPEVCVFDFDEHDGSISNRRRVLHIPDTQGLPDGMTIDANGKLWVALFGGSSIVQIDPETQTELMTIQVPALCPTSMAFGGKDLSELYVTSGGSGEEKKGGNSEHRGGLFRVHVPGVKGLSFSRAFTQ</sequence>
<organism evidence="17 18">
    <name type="scientific">Ceratodon purpureus</name>
    <name type="common">Fire moss</name>
    <name type="synonym">Dicranum purpureum</name>
    <dbReference type="NCBI Taxonomy" id="3225"/>
    <lineage>
        <taxon>Eukaryota</taxon>
        <taxon>Viridiplantae</taxon>
        <taxon>Streptophyta</taxon>
        <taxon>Embryophyta</taxon>
        <taxon>Bryophyta</taxon>
        <taxon>Bryophytina</taxon>
        <taxon>Bryopsida</taxon>
        <taxon>Dicranidae</taxon>
        <taxon>Pseudoditrichales</taxon>
        <taxon>Ditrichaceae</taxon>
        <taxon>Ceratodon</taxon>
    </lineage>
</organism>
<feature type="binding site" evidence="15">
    <location>
        <position position="131"/>
    </location>
    <ligand>
        <name>substrate</name>
    </ligand>
</feature>
<dbReference type="GO" id="GO:0005737">
    <property type="term" value="C:cytoplasm"/>
    <property type="evidence" value="ECO:0007669"/>
    <property type="project" value="UniProtKB-SubCell"/>
</dbReference>
<evidence type="ECO:0000259" key="16">
    <source>
        <dbReference type="Pfam" id="PF08450"/>
    </source>
</evidence>
<feature type="binding site" evidence="15">
    <location>
        <position position="172"/>
    </location>
    <ligand>
        <name>a divalent metal cation</name>
        <dbReference type="ChEBI" id="CHEBI:60240"/>
    </ligand>
</feature>
<comment type="caution">
    <text evidence="17">The sequence shown here is derived from an EMBL/GenBank/DDBJ whole genome shotgun (WGS) entry which is preliminary data.</text>
</comment>
<proteinExistence type="inferred from homology"/>
<evidence type="ECO:0000256" key="9">
    <source>
        <dbReference type="ARBA" id="ARBA00022490"/>
    </source>
</evidence>
<comment type="cofactor">
    <cofactor evidence="3">
        <name>Mn(2+)</name>
        <dbReference type="ChEBI" id="CHEBI:29035"/>
    </cofactor>
</comment>
<dbReference type="OrthoDB" id="423498at2759"/>
<dbReference type="GO" id="GO:0004341">
    <property type="term" value="F:gluconolactonase activity"/>
    <property type="evidence" value="ECO:0007669"/>
    <property type="project" value="UniProtKB-EC"/>
</dbReference>
<dbReference type="Proteomes" id="UP000822688">
    <property type="component" value="Chromosome 10"/>
</dbReference>
<feature type="binding site" evidence="15">
    <location>
        <position position="16"/>
    </location>
    <ligand>
        <name>a divalent metal cation</name>
        <dbReference type="ChEBI" id="CHEBI:60240"/>
    </ligand>
</feature>
<dbReference type="PANTHER" id="PTHR10907:SF47">
    <property type="entry name" value="REGUCALCIN"/>
    <property type="match status" value="1"/>
</dbReference>
<feature type="active site" description="Proton donor/acceptor" evidence="14">
    <location>
        <position position="220"/>
    </location>
</feature>
<evidence type="ECO:0000256" key="14">
    <source>
        <dbReference type="PIRSR" id="PIRSR605511-1"/>
    </source>
</evidence>
<keyword evidence="11" id="KW-0378">Hydrolase</keyword>
<keyword evidence="12" id="KW-0106">Calcium</keyword>
<comment type="subcellular location">
    <subcellularLocation>
        <location evidence="5">Cytoplasm</location>
    </subcellularLocation>
</comment>
<dbReference type="PRINTS" id="PR01791">
    <property type="entry name" value="REGUCALCIN"/>
</dbReference>
<dbReference type="PRINTS" id="PR01790">
    <property type="entry name" value="SMP30FAMILY"/>
</dbReference>
<feature type="binding site" evidence="15">
    <location>
        <position position="220"/>
    </location>
    <ligand>
        <name>a divalent metal cation</name>
        <dbReference type="ChEBI" id="CHEBI:60240"/>
    </ligand>
</feature>
<feature type="binding site" evidence="15">
    <location>
        <position position="113"/>
    </location>
    <ligand>
        <name>substrate</name>
    </ligand>
</feature>
<evidence type="ECO:0000256" key="6">
    <source>
        <dbReference type="ARBA" id="ARBA00008853"/>
    </source>
</evidence>
<keyword evidence="18" id="KW-1185">Reference proteome</keyword>
<comment type="catalytic activity">
    <reaction evidence="1">
        <text>D-glucono-1,5-lactone + H2O = D-gluconate + H(+)</text>
        <dbReference type="Rhea" id="RHEA:10440"/>
        <dbReference type="ChEBI" id="CHEBI:15377"/>
        <dbReference type="ChEBI" id="CHEBI:15378"/>
        <dbReference type="ChEBI" id="CHEBI:16217"/>
        <dbReference type="ChEBI" id="CHEBI:18391"/>
        <dbReference type="EC" id="3.1.1.17"/>
    </reaction>
</comment>
<evidence type="ECO:0000256" key="4">
    <source>
        <dbReference type="ARBA" id="ARBA00001946"/>
    </source>
</evidence>
<evidence type="ECO:0000256" key="13">
    <source>
        <dbReference type="ARBA" id="ARBA00032464"/>
    </source>
</evidence>
<evidence type="ECO:0000313" key="17">
    <source>
        <dbReference type="EMBL" id="KAG0560064.1"/>
    </source>
</evidence>
<evidence type="ECO:0000256" key="5">
    <source>
        <dbReference type="ARBA" id="ARBA00004496"/>
    </source>
</evidence>
<reference evidence="17" key="1">
    <citation type="submission" date="2020-06" db="EMBL/GenBank/DDBJ databases">
        <title>WGS assembly of Ceratodon purpureus strain R40.</title>
        <authorList>
            <person name="Carey S.B."/>
            <person name="Jenkins J."/>
            <person name="Shu S."/>
            <person name="Lovell J.T."/>
            <person name="Sreedasyam A."/>
            <person name="Maumus F."/>
            <person name="Tiley G.P."/>
            <person name="Fernandez-Pozo N."/>
            <person name="Barry K."/>
            <person name="Chen C."/>
            <person name="Wang M."/>
            <person name="Lipzen A."/>
            <person name="Daum C."/>
            <person name="Saski C.A."/>
            <person name="Payton A.C."/>
            <person name="Mcbreen J.C."/>
            <person name="Conrad R.E."/>
            <person name="Kollar L.M."/>
            <person name="Olsson S."/>
            <person name="Huttunen S."/>
            <person name="Landis J.B."/>
            <person name="Wickett N.J."/>
            <person name="Johnson M.G."/>
            <person name="Rensing S.A."/>
            <person name="Grimwood J."/>
            <person name="Schmutz J."/>
            <person name="Mcdaniel S.F."/>
        </authorList>
    </citation>
    <scope>NUCLEOTIDE SEQUENCE</scope>
    <source>
        <strain evidence="17">R40</strain>
    </source>
</reference>
<keyword evidence="15" id="KW-0862">Zinc</keyword>
<evidence type="ECO:0000256" key="1">
    <source>
        <dbReference type="ARBA" id="ARBA00001589"/>
    </source>
</evidence>
<feature type="domain" description="SMP-30/Gluconolactonase/LRE-like region" evidence="16">
    <location>
        <begin position="15"/>
        <end position="278"/>
    </location>
</feature>
<evidence type="ECO:0000256" key="11">
    <source>
        <dbReference type="ARBA" id="ARBA00022801"/>
    </source>
</evidence>
<dbReference type="EMBL" id="CM026431">
    <property type="protein sequence ID" value="KAG0560064.1"/>
    <property type="molecule type" value="Genomic_DNA"/>
</dbReference>
<protein>
    <recommendedName>
        <fullName evidence="8">Regucalcin</fullName>
        <ecNumber evidence="7">3.1.1.17</ecNumber>
    </recommendedName>
    <alternativeName>
        <fullName evidence="13">Gluconolactonase</fullName>
    </alternativeName>
</protein>
<comment type="cofactor">
    <cofactor evidence="4">
        <name>Mg(2+)</name>
        <dbReference type="ChEBI" id="CHEBI:18420"/>
    </cofactor>
</comment>
<dbReference type="GO" id="GO:0030234">
    <property type="term" value="F:enzyme regulator activity"/>
    <property type="evidence" value="ECO:0007669"/>
    <property type="project" value="InterPro"/>
</dbReference>
<comment type="cofactor">
    <cofactor evidence="15">
        <name>Zn(2+)</name>
        <dbReference type="ChEBI" id="CHEBI:29105"/>
    </cofactor>
    <text evidence="15">Binds 1 divalent metal cation per subunit.</text>
</comment>
<evidence type="ECO:0000256" key="8">
    <source>
        <dbReference type="ARBA" id="ARBA00016808"/>
    </source>
</evidence>
<evidence type="ECO:0000256" key="10">
    <source>
        <dbReference type="ARBA" id="ARBA00022723"/>
    </source>
</evidence>